<sequence>MELASSFGHEDQVEDQDLVGRAKDMCGHCGHGPSVIENRLTSIEDELAVIRKLLETKSRRHSKCVSSSVRSSRKRILKALQFAIAKKTKVNTLDGSHLSHLDHFDYAHDGPSSPLPDEVVDASFKTLPLTDLVYVHNDDGLSSHLPDQVDVTSCKTLL</sequence>
<dbReference type="AlphaFoldDB" id="A0A9Q1RSG3"/>
<reference evidence="2" key="1">
    <citation type="journal article" date="2023" name="Proc. Natl. Acad. Sci. U.S.A.">
        <title>Genomic and structural basis for evolution of tropane alkaloid biosynthesis.</title>
        <authorList>
            <person name="Wanga Y.-J."/>
            <person name="Taina T."/>
            <person name="Yua J.-Y."/>
            <person name="Lia J."/>
            <person name="Xua B."/>
            <person name="Chenc J."/>
            <person name="D'Auriad J.C."/>
            <person name="Huanga J.-P."/>
            <person name="Huanga S.-X."/>
        </authorList>
    </citation>
    <scope>NUCLEOTIDE SEQUENCE [LARGE SCALE GENOMIC DNA]</scope>
    <source>
        <strain evidence="2">cv. KIB-2019</strain>
    </source>
</reference>
<dbReference type="Proteomes" id="UP001152561">
    <property type="component" value="Unassembled WGS sequence"/>
</dbReference>
<gene>
    <name evidence="1" type="ORF">K7X08_037691</name>
</gene>
<evidence type="ECO:0000313" key="2">
    <source>
        <dbReference type="Proteomes" id="UP001152561"/>
    </source>
</evidence>
<organism evidence="1 2">
    <name type="scientific">Anisodus acutangulus</name>
    <dbReference type="NCBI Taxonomy" id="402998"/>
    <lineage>
        <taxon>Eukaryota</taxon>
        <taxon>Viridiplantae</taxon>
        <taxon>Streptophyta</taxon>
        <taxon>Embryophyta</taxon>
        <taxon>Tracheophyta</taxon>
        <taxon>Spermatophyta</taxon>
        <taxon>Magnoliopsida</taxon>
        <taxon>eudicotyledons</taxon>
        <taxon>Gunneridae</taxon>
        <taxon>Pentapetalae</taxon>
        <taxon>asterids</taxon>
        <taxon>lamiids</taxon>
        <taxon>Solanales</taxon>
        <taxon>Solanaceae</taxon>
        <taxon>Solanoideae</taxon>
        <taxon>Hyoscyameae</taxon>
        <taxon>Anisodus</taxon>
    </lineage>
</organism>
<name>A0A9Q1RSG3_9SOLA</name>
<dbReference type="EMBL" id="JAJAGQ010000002">
    <property type="protein sequence ID" value="KAJ8570719.1"/>
    <property type="molecule type" value="Genomic_DNA"/>
</dbReference>
<evidence type="ECO:0000313" key="1">
    <source>
        <dbReference type="EMBL" id="KAJ8570719.1"/>
    </source>
</evidence>
<proteinExistence type="predicted"/>
<keyword evidence="2" id="KW-1185">Reference proteome</keyword>
<accession>A0A9Q1RSG3</accession>
<protein>
    <submittedName>
        <fullName evidence="1">Uncharacterized protein</fullName>
    </submittedName>
</protein>
<comment type="caution">
    <text evidence="1">The sequence shown here is derived from an EMBL/GenBank/DDBJ whole genome shotgun (WGS) entry which is preliminary data.</text>
</comment>